<keyword evidence="2" id="KW-1185">Reference proteome</keyword>
<organism evidence="1 2">
    <name type="scientific">Solirubrobacter ginsenosidimutans</name>
    <dbReference type="NCBI Taxonomy" id="490573"/>
    <lineage>
        <taxon>Bacteria</taxon>
        <taxon>Bacillati</taxon>
        <taxon>Actinomycetota</taxon>
        <taxon>Thermoleophilia</taxon>
        <taxon>Solirubrobacterales</taxon>
        <taxon>Solirubrobacteraceae</taxon>
        <taxon>Solirubrobacter</taxon>
    </lineage>
</organism>
<evidence type="ECO:0000313" key="2">
    <source>
        <dbReference type="Proteomes" id="UP001149140"/>
    </source>
</evidence>
<evidence type="ECO:0008006" key="3">
    <source>
        <dbReference type="Google" id="ProtNLM"/>
    </source>
</evidence>
<dbReference type="SUPFAM" id="SSF69255">
    <property type="entry name" value="gp5 N-terminal domain-like"/>
    <property type="match status" value="1"/>
</dbReference>
<gene>
    <name evidence="1" type="ORF">OM076_41595</name>
</gene>
<dbReference type="AlphaFoldDB" id="A0A9X3S5I6"/>
<dbReference type="EMBL" id="JAPDOD010000077">
    <property type="protein sequence ID" value="MDA0166829.1"/>
    <property type="molecule type" value="Genomic_DNA"/>
</dbReference>
<accession>A0A9X3S5I6</accession>
<reference evidence="1" key="1">
    <citation type="submission" date="2022-10" db="EMBL/GenBank/DDBJ databases">
        <title>The WGS of Solirubrobacter ginsenosidimutans DSM 21036.</title>
        <authorList>
            <person name="Jiang Z."/>
        </authorList>
    </citation>
    <scope>NUCLEOTIDE SEQUENCE</scope>
    <source>
        <strain evidence="1">DSM 21036</strain>
    </source>
</reference>
<evidence type="ECO:0000313" key="1">
    <source>
        <dbReference type="EMBL" id="MDA0166829.1"/>
    </source>
</evidence>
<sequence>MNGAVNIMRSVAREELARRSDALLAVVTATYPHAAADDDHNLEVDVRLKHSDLVLRGVPVGVPHVGVAAPPRVGDLVLVCFVDGQLNQPLVTARYYHADERAPLAKADEVLFEHRVKDGTLNHLRFADDGTIFLQRDVTKPEDNSEAKTTIRIDGKSGDVLIQAGKEIVIEIKHGSELKLTCDGKPITVACKALDITCDDKMTVHGNVEVKGDLTVASAAHSTKISGNEITGT</sequence>
<comment type="caution">
    <text evidence="1">The sequence shown here is derived from an EMBL/GenBank/DDBJ whole genome shotgun (WGS) entry which is preliminary data.</text>
</comment>
<dbReference type="Gene3D" id="2.40.50.230">
    <property type="entry name" value="Gp5 N-terminal domain"/>
    <property type="match status" value="1"/>
</dbReference>
<dbReference type="RefSeq" id="WP_270046083.1">
    <property type="nucleotide sequence ID" value="NZ_JAPDOD010000077.1"/>
</dbReference>
<protein>
    <recommendedName>
        <fullName evidence="3">Gp5/Type VI secretion system Vgr protein OB-fold domain-containing protein</fullName>
    </recommendedName>
</protein>
<dbReference type="InterPro" id="IPR037026">
    <property type="entry name" value="Vgr_OB-fold_dom_sf"/>
</dbReference>
<dbReference type="Proteomes" id="UP001149140">
    <property type="component" value="Unassembled WGS sequence"/>
</dbReference>
<name>A0A9X3S5I6_9ACTN</name>
<proteinExistence type="predicted"/>